<sequence length="409" mass="42920">MDRQRVNHREAGEDAAGEPSALSAFDPRQAGWSRLLLLAVPLAIVLRFAGAGPIWLFVAACAAIIPLAGLMGEATEQLAQRLGPGIGGLLNATFGNAAELIIALFALFNGLDGVVKASLTGSIVGNTLLVLGASFLAGGLKYNTQRFNKTAAGVSSTMMVLAAIALLVPAIFHSLPEVTRADTILEHELSIGVSIILMLTYAAHLVFSLGTHRDLFNPKGEDPHAGEEQWGTTRSVSLLVVATLLIAWMSEILVGAVEGASHTLGMNAVFVGVIVVAIVGNAAEHSTAVIVAMKNQMDLSVGIAIGSSLQIALFVAPVLVFASYLRAEPMDLRFSTLEVVAVLLSVMLARMVCEDGESNWLEGLMLLMVYAILALAFFFLPGRGRVERHAKADAALPAVAAERALPASP</sequence>
<feature type="domain" description="Sodium/calcium exchanger membrane region" evidence="11">
    <location>
        <begin position="54"/>
        <end position="209"/>
    </location>
</feature>
<evidence type="ECO:0000256" key="7">
    <source>
        <dbReference type="ARBA" id="ARBA00023065"/>
    </source>
</evidence>
<reference evidence="13" key="1">
    <citation type="submission" date="2016-12" db="EMBL/GenBank/DDBJ databases">
        <title>Comparative genomics of four Isosphaeraceae planctomycetes: a common pool of plasmids and glycoside hydrolase genes.</title>
        <authorList>
            <person name="Ivanova A."/>
        </authorList>
    </citation>
    <scope>NUCLEOTIDE SEQUENCE [LARGE SCALE GENOMIC DNA]</scope>
    <source>
        <strain evidence="13">PX4</strain>
    </source>
</reference>
<evidence type="ECO:0000313" key="13">
    <source>
        <dbReference type="Proteomes" id="UP000186309"/>
    </source>
</evidence>
<feature type="compositionally biased region" description="Basic and acidic residues" evidence="10">
    <location>
        <begin position="1"/>
        <end position="12"/>
    </location>
</feature>
<feature type="transmembrane region" description="Helical" evidence="9">
    <location>
        <begin position="184"/>
        <end position="207"/>
    </location>
</feature>
<comment type="subcellular location">
    <subcellularLocation>
        <location evidence="1">Endomembrane system</location>
        <topology evidence="1">Multi-pass membrane protein</topology>
    </subcellularLocation>
</comment>
<keyword evidence="5 9" id="KW-0106">Calcium</keyword>
<feature type="transmembrane region" description="Helical" evidence="9">
    <location>
        <begin position="303"/>
        <end position="325"/>
    </location>
</feature>
<dbReference type="STRING" id="1387353.BSF38_02879"/>
<dbReference type="AlphaFoldDB" id="A0A1U7CQZ8"/>
<feature type="transmembrane region" description="Helical" evidence="9">
    <location>
        <begin position="236"/>
        <end position="257"/>
    </location>
</feature>
<dbReference type="KEGG" id="pbor:BSF38_02879"/>
<feature type="transmembrane region" description="Helical" evidence="9">
    <location>
        <begin position="85"/>
        <end position="107"/>
    </location>
</feature>
<comment type="function">
    <text evidence="9">Ca(+)/H(+) antiporter that extrudes calcium in exchange for external protons.</text>
</comment>
<dbReference type="Proteomes" id="UP000186309">
    <property type="component" value="Chromosome"/>
</dbReference>
<evidence type="ECO:0000259" key="11">
    <source>
        <dbReference type="Pfam" id="PF01699"/>
    </source>
</evidence>
<dbReference type="InterPro" id="IPR004713">
    <property type="entry name" value="CaH_exchang"/>
</dbReference>
<evidence type="ECO:0000256" key="6">
    <source>
        <dbReference type="ARBA" id="ARBA00022989"/>
    </source>
</evidence>
<evidence type="ECO:0000256" key="1">
    <source>
        <dbReference type="ARBA" id="ARBA00004127"/>
    </source>
</evidence>
<dbReference type="GO" id="GO:0006874">
    <property type="term" value="P:intracellular calcium ion homeostasis"/>
    <property type="evidence" value="ECO:0007669"/>
    <property type="project" value="TreeGrafter"/>
</dbReference>
<feature type="transmembrane region" description="Helical" evidence="9">
    <location>
        <begin position="364"/>
        <end position="381"/>
    </location>
</feature>
<feature type="region of interest" description="Disordered" evidence="10">
    <location>
        <begin position="1"/>
        <end position="21"/>
    </location>
</feature>
<name>A0A1U7CQZ8_9BACT</name>
<evidence type="ECO:0000313" key="12">
    <source>
        <dbReference type="EMBL" id="APW61365.1"/>
    </source>
</evidence>
<organism evidence="12 13">
    <name type="scientific">Paludisphaera borealis</name>
    <dbReference type="NCBI Taxonomy" id="1387353"/>
    <lineage>
        <taxon>Bacteria</taxon>
        <taxon>Pseudomonadati</taxon>
        <taxon>Planctomycetota</taxon>
        <taxon>Planctomycetia</taxon>
        <taxon>Isosphaerales</taxon>
        <taxon>Isosphaeraceae</taxon>
        <taxon>Paludisphaera</taxon>
    </lineage>
</organism>
<dbReference type="Gene3D" id="1.20.1420.30">
    <property type="entry name" value="NCX, central ion-binding region"/>
    <property type="match status" value="1"/>
</dbReference>
<evidence type="ECO:0000256" key="4">
    <source>
        <dbReference type="ARBA" id="ARBA00022692"/>
    </source>
</evidence>
<evidence type="ECO:0000256" key="3">
    <source>
        <dbReference type="ARBA" id="ARBA00022568"/>
    </source>
</evidence>
<evidence type="ECO:0000256" key="2">
    <source>
        <dbReference type="ARBA" id="ARBA00022448"/>
    </source>
</evidence>
<feature type="transmembrane region" description="Helical" evidence="9">
    <location>
        <begin position="35"/>
        <end position="65"/>
    </location>
</feature>
<dbReference type="NCBIfam" id="TIGR00846">
    <property type="entry name" value="caca2"/>
    <property type="match status" value="1"/>
</dbReference>
<keyword evidence="13" id="KW-1185">Reference proteome</keyword>
<dbReference type="GO" id="GO:0012505">
    <property type="term" value="C:endomembrane system"/>
    <property type="evidence" value="ECO:0007669"/>
    <property type="project" value="UniProtKB-SubCell"/>
</dbReference>
<feature type="transmembrane region" description="Helical" evidence="9">
    <location>
        <begin position="152"/>
        <end position="172"/>
    </location>
</feature>
<keyword evidence="6 9" id="KW-1133">Transmembrane helix</keyword>
<evidence type="ECO:0000256" key="10">
    <source>
        <dbReference type="SAM" id="MobiDB-lite"/>
    </source>
</evidence>
<dbReference type="InterPro" id="IPR004798">
    <property type="entry name" value="CAX-like"/>
</dbReference>
<keyword evidence="3 9" id="KW-0109">Calcium transport</keyword>
<protein>
    <recommendedName>
        <fullName evidence="9">Ca(2+)/H(+) antiporter</fullName>
    </recommendedName>
</protein>
<dbReference type="GO" id="GO:0016020">
    <property type="term" value="C:membrane"/>
    <property type="evidence" value="ECO:0007669"/>
    <property type="project" value="InterPro"/>
</dbReference>
<feature type="domain" description="Sodium/calcium exchanger membrane region" evidence="11">
    <location>
        <begin position="236"/>
        <end position="378"/>
    </location>
</feature>
<dbReference type="Pfam" id="PF01699">
    <property type="entry name" value="Na_Ca_ex"/>
    <property type="match status" value="2"/>
</dbReference>
<proteinExistence type="inferred from homology"/>
<keyword evidence="7 9" id="KW-0406">Ion transport</keyword>
<dbReference type="InterPro" id="IPR044880">
    <property type="entry name" value="NCX_ion-bd_dom_sf"/>
</dbReference>
<keyword evidence="2 9" id="KW-0813">Transport</keyword>
<dbReference type="EMBL" id="CP019082">
    <property type="protein sequence ID" value="APW61365.1"/>
    <property type="molecule type" value="Genomic_DNA"/>
</dbReference>
<feature type="transmembrane region" description="Helical" evidence="9">
    <location>
        <begin position="264"/>
        <end position="283"/>
    </location>
</feature>
<evidence type="ECO:0000256" key="8">
    <source>
        <dbReference type="ARBA" id="ARBA00023136"/>
    </source>
</evidence>
<accession>A0A1U7CQZ8</accession>
<keyword evidence="9" id="KW-0050">Antiport</keyword>
<dbReference type="NCBIfam" id="TIGR00378">
    <property type="entry name" value="cax"/>
    <property type="match status" value="1"/>
</dbReference>
<dbReference type="PANTHER" id="PTHR31503:SF22">
    <property type="entry name" value="VACUOLAR CALCIUM ION TRANSPORTER"/>
    <property type="match status" value="1"/>
</dbReference>
<dbReference type="InterPro" id="IPR004837">
    <property type="entry name" value="NaCa_Exmemb"/>
</dbReference>
<feature type="transmembrane region" description="Helical" evidence="9">
    <location>
        <begin position="119"/>
        <end position="140"/>
    </location>
</feature>
<evidence type="ECO:0000256" key="5">
    <source>
        <dbReference type="ARBA" id="ARBA00022837"/>
    </source>
</evidence>
<keyword evidence="4 9" id="KW-0812">Transmembrane</keyword>
<evidence type="ECO:0000256" key="9">
    <source>
        <dbReference type="RuleBase" id="RU365028"/>
    </source>
</evidence>
<dbReference type="PANTHER" id="PTHR31503">
    <property type="entry name" value="VACUOLAR CALCIUM ION TRANSPORTER"/>
    <property type="match status" value="1"/>
</dbReference>
<keyword evidence="8 9" id="KW-0472">Membrane</keyword>
<dbReference type="GO" id="GO:0015369">
    <property type="term" value="F:calcium:proton antiporter activity"/>
    <property type="evidence" value="ECO:0007669"/>
    <property type="project" value="UniProtKB-UniRule"/>
</dbReference>
<comment type="similarity">
    <text evidence="9">Belongs to the Ca(2+):cation antiporter (CaCA) (TC 2.A.19) family.</text>
</comment>
<comment type="caution">
    <text evidence="9">Lacks conserved residue(s) required for the propagation of feature annotation.</text>
</comment>
<gene>
    <name evidence="12" type="ORF">BSF38_02879</name>
</gene>